<protein>
    <recommendedName>
        <fullName evidence="6">CWH43-like N-terminal domain-containing protein</fullName>
    </recommendedName>
</protein>
<name>A0A1J5UAB1_9ARCH</name>
<dbReference type="InterPro" id="IPR050911">
    <property type="entry name" value="DRAM/TMEM150_Autophagy_Mod"/>
</dbReference>
<evidence type="ECO:0000259" key="6">
    <source>
        <dbReference type="Pfam" id="PF10277"/>
    </source>
</evidence>
<feature type="domain" description="CWH43-like N-terminal" evidence="6">
    <location>
        <begin position="11"/>
        <end position="219"/>
    </location>
</feature>
<feature type="transmembrane region" description="Helical" evidence="5">
    <location>
        <begin position="92"/>
        <end position="112"/>
    </location>
</feature>
<reference evidence="7 8" key="1">
    <citation type="submission" date="2016-08" db="EMBL/GenBank/DDBJ databases">
        <title>New Insights into Marine Group III Euryarchaeota, from dark to light.</title>
        <authorList>
            <person name="Haro-Moreno J.M."/>
            <person name="Rodriguez-Valera F."/>
            <person name="Lopez-Garcia P."/>
            <person name="Moreira D."/>
            <person name="Martin-Cuadrado A.B."/>
        </authorList>
    </citation>
    <scope>NUCLEOTIDE SEQUENCE [LARGE SCALE GENOMIC DNA]</scope>
    <source>
        <strain evidence="7">CG-Epi2</strain>
    </source>
</reference>
<dbReference type="PANTHER" id="PTHR21324">
    <property type="entry name" value="FASTING-INDUCIBLE INTEGRAL MEMBRANE PROTEIN TM6P1-RELATED"/>
    <property type="match status" value="1"/>
</dbReference>
<dbReference type="Proteomes" id="UP000183615">
    <property type="component" value="Unassembled WGS sequence"/>
</dbReference>
<keyword evidence="3 5" id="KW-1133">Transmembrane helix</keyword>
<dbReference type="AlphaFoldDB" id="A0A1J5UAB1"/>
<dbReference type="InterPro" id="IPR019402">
    <property type="entry name" value="CWH43_N"/>
</dbReference>
<evidence type="ECO:0000256" key="4">
    <source>
        <dbReference type="ARBA" id="ARBA00023136"/>
    </source>
</evidence>
<evidence type="ECO:0000313" key="8">
    <source>
        <dbReference type="Proteomes" id="UP000183615"/>
    </source>
</evidence>
<evidence type="ECO:0000256" key="5">
    <source>
        <dbReference type="SAM" id="Phobius"/>
    </source>
</evidence>
<feature type="transmembrane region" description="Helical" evidence="5">
    <location>
        <begin position="12"/>
        <end position="40"/>
    </location>
</feature>
<gene>
    <name evidence="7" type="ORF">BET99_03415</name>
</gene>
<evidence type="ECO:0000313" key="7">
    <source>
        <dbReference type="EMBL" id="OIR22852.1"/>
    </source>
</evidence>
<keyword evidence="4 5" id="KW-0472">Membrane</keyword>
<dbReference type="GO" id="GO:0012505">
    <property type="term" value="C:endomembrane system"/>
    <property type="evidence" value="ECO:0007669"/>
    <property type="project" value="UniProtKB-SubCell"/>
</dbReference>
<dbReference type="EMBL" id="MIYZ01000005">
    <property type="protein sequence ID" value="OIR22852.1"/>
    <property type="molecule type" value="Genomic_DNA"/>
</dbReference>
<organism evidence="7 8">
    <name type="scientific">Marine Group III euryarchaeote CG-Epi2</name>
    <dbReference type="NCBI Taxonomy" id="1888996"/>
    <lineage>
        <taxon>Archaea</taxon>
        <taxon>Methanobacteriati</taxon>
        <taxon>Thermoplasmatota</taxon>
        <taxon>Thermoplasmata</taxon>
        <taxon>Candidatus Thermoprofundales</taxon>
    </lineage>
</organism>
<sequence length="231" mass="26310">MKNSAKKLLEVSVFLGFATLLITYLVSTTSGRVASFIPIISEMPFNEPEASIFGTGLGISIFSFLILAQVFHKIFEPLAKELGQNYENWNDMIRIMATLGAICGIITVNFSWNNFPILHGVTAFILFTSFLIWGTFAYLLLEKSGKSNDVRKYAVYAGWVFYLFMAIFSLLDNQELRMEGKGFFYRMDNPPTIDTERSMYLNLTALCEWAMVFSFYTGALTYRKELEGIRI</sequence>
<dbReference type="PANTHER" id="PTHR21324:SF2">
    <property type="entry name" value="EG:22E5.9 PROTEIN"/>
    <property type="match status" value="1"/>
</dbReference>
<feature type="transmembrane region" description="Helical" evidence="5">
    <location>
        <begin position="52"/>
        <end position="71"/>
    </location>
</feature>
<evidence type="ECO:0000256" key="1">
    <source>
        <dbReference type="ARBA" id="ARBA00004127"/>
    </source>
</evidence>
<feature type="transmembrane region" description="Helical" evidence="5">
    <location>
        <begin position="118"/>
        <end position="141"/>
    </location>
</feature>
<evidence type="ECO:0000256" key="3">
    <source>
        <dbReference type="ARBA" id="ARBA00022989"/>
    </source>
</evidence>
<evidence type="ECO:0000256" key="2">
    <source>
        <dbReference type="ARBA" id="ARBA00022692"/>
    </source>
</evidence>
<accession>A0A1J5UAB1</accession>
<feature type="transmembrane region" description="Helical" evidence="5">
    <location>
        <begin position="153"/>
        <end position="171"/>
    </location>
</feature>
<proteinExistence type="predicted"/>
<comment type="subcellular location">
    <subcellularLocation>
        <location evidence="1">Endomembrane system</location>
        <topology evidence="1">Multi-pass membrane protein</topology>
    </subcellularLocation>
</comment>
<feature type="transmembrane region" description="Helical" evidence="5">
    <location>
        <begin position="199"/>
        <end position="222"/>
    </location>
</feature>
<dbReference type="Pfam" id="PF10277">
    <property type="entry name" value="Frag1"/>
    <property type="match status" value="1"/>
</dbReference>
<comment type="caution">
    <text evidence="7">The sequence shown here is derived from an EMBL/GenBank/DDBJ whole genome shotgun (WGS) entry which is preliminary data.</text>
</comment>
<keyword evidence="2 5" id="KW-0812">Transmembrane</keyword>